<name>A0A3D6BQF4_9FLAO</name>
<gene>
    <name evidence="1" type="ORF">DHV22_07820</name>
</gene>
<dbReference type="Proteomes" id="UP000263268">
    <property type="component" value="Unassembled WGS sequence"/>
</dbReference>
<accession>A0A3D6BQF4</accession>
<protein>
    <submittedName>
        <fullName evidence="1">RNA polymerase subunit sigma-24</fullName>
    </submittedName>
</protein>
<reference evidence="1 2" key="1">
    <citation type="journal article" date="2018" name="Nat. Biotechnol.">
        <title>A standardized bacterial taxonomy based on genome phylogeny substantially revises the tree of life.</title>
        <authorList>
            <person name="Parks D.H."/>
            <person name="Chuvochina M."/>
            <person name="Waite D.W."/>
            <person name="Rinke C."/>
            <person name="Skarshewski A."/>
            <person name="Chaumeil P.A."/>
            <person name="Hugenholtz P."/>
        </authorList>
    </citation>
    <scope>NUCLEOTIDE SEQUENCE [LARGE SCALE GENOMIC DNA]</scope>
    <source>
        <strain evidence="1">UBA10227</strain>
    </source>
</reference>
<organism evidence="1 2">
    <name type="scientific">Xanthomarina gelatinilytica</name>
    <dbReference type="NCBI Taxonomy" id="1137281"/>
    <lineage>
        <taxon>Bacteria</taxon>
        <taxon>Pseudomonadati</taxon>
        <taxon>Bacteroidota</taxon>
        <taxon>Flavobacteriia</taxon>
        <taxon>Flavobacteriales</taxon>
        <taxon>Flavobacteriaceae</taxon>
        <taxon>Xanthomarina</taxon>
    </lineage>
</organism>
<evidence type="ECO:0000313" key="1">
    <source>
        <dbReference type="EMBL" id="HCY81496.1"/>
    </source>
</evidence>
<comment type="caution">
    <text evidence="1">The sequence shown here is derived from an EMBL/GenBank/DDBJ whole genome shotgun (WGS) entry which is preliminary data.</text>
</comment>
<proteinExistence type="predicted"/>
<dbReference type="EMBL" id="DPRK01000124">
    <property type="protein sequence ID" value="HCY81496.1"/>
    <property type="molecule type" value="Genomic_DNA"/>
</dbReference>
<sequence>MQNELITDATLVSNYIQGEEPALEVLINRHKQRIYSFI</sequence>
<evidence type="ECO:0000313" key="2">
    <source>
        <dbReference type="Proteomes" id="UP000263268"/>
    </source>
</evidence>
<dbReference type="AlphaFoldDB" id="A0A3D6BQF4"/>
<feature type="non-terminal residue" evidence="1">
    <location>
        <position position="38"/>
    </location>
</feature>